<keyword evidence="1" id="KW-0812">Transmembrane</keyword>
<dbReference type="GO" id="GO:0005794">
    <property type="term" value="C:Golgi apparatus"/>
    <property type="evidence" value="ECO:0007669"/>
    <property type="project" value="TreeGrafter"/>
</dbReference>
<keyword evidence="1" id="KW-1133">Transmembrane helix</keyword>
<dbReference type="AlphaFoldDB" id="A0AAE0FD09"/>
<evidence type="ECO:0000313" key="2">
    <source>
        <dbReference type="EMBL" id="KAK3257143.1"/>
    </source>
</evidence>
<accession>A0AAE0FD09</accession>
<organism evidence="2 3">
    <name type="scientific">Cymbomonas tetramitiformis</name>
    <dbReference type="NCBI Taxonomy" id="36881"/>
    <lineage>
        <taxon>Eukaryota</taxon>
        <taxon>Viridiplantae</taxon>
        <taxon>Chlorophyta</taxon>
        <taxon>Pyramimonadophyceae</taxon>
        <taxon>Pyramimonadales</taxon>
        <taxon>Pyramimonadaceae</taxon>
        <taxon>Cymbomonas</taxon>
    </lineage>
</organism>
<reference evidence="2 3" key="1">
    <citation type="journal article" date="2015" name="Genome Biol. Evol.">
        <title>Comparative Genomics of a Bacterivorous Green Alga Reveals Evolutionary Causalities and Consequences of Phago-Mixotrophic Mode of Nutrition.</title>
        <authorList>
            <person name="Burns J.A."/>
            <person name="Paasch A."/>
            <person name="Narechania A."/>
            <person name="Kim E."/>
        </authorList>
    </citation>
    <scope>NUCLEOTIDE SEQUENCE [LARGE SCALE GENOMIC DNA]</scope>
    <source>
        <strain evidence="2 3">PLY_AMNH</strain>
    </source>
</reference>
<sequence>MIGLAMVSRSIINRIYHNNDAILKATERECKLIEPEGGKVDHIYMGVNRKRKLVHEWQAPEDRVEEFGLVYFNCLPGTNVSFHFTIGMTNLGRYNLRDHLPAGEANLPILYGSAGTLYFAAILAWLSFSTEACFRGPKKWLTLGSSKNGARVHQITGALLLLKTLACLTLAGKFLVISSTGVSQGWTLDLVLRFLRGVLFTVIMVIAVLGWLAFQPDLPLFEKVVISLVVPIQLVACSLKWVLDEEHLSAQGSERPLAVLHTIDIVCFFAILVPISRVIRSARHSDNPNITECPSNKEVDHTKE</sequence>
<protein>
    <submittedName>
        <fullName evidence="2">Uncharacterized protein</fullName>
    </submittedName>
</protein>
<comment type="caution">
    <text evidence="2">The sequence shown here is derived from an EMBL/GenBank/DDBJ whole genome shotgun (WGS) entry which is preliminary data.</text>
</comment>
<keyword evidence="1" id="KW-0472">Membrane</keyword>
<name>A0AAE0FD09_9CHLO</name>
<dbReference type="Proteomes" id="UP001190700">
    <property type="component" value="Unassembled WGS sequence"/>
</dbReference>
<gene>
    <name evidence="2" type="ORF">CYMTET_33758</name>
</gene>
<feature type="transmembrane region" description="Helical" evidence="1">
    <location>
        <begin position="255"/>
        <end position="275"/>
    </location>
</feature>
<feature type="transmembrane region" description="Helical" evidence="1">
    <location>
        <begin position="190"/>
        <end position="212"/>
    </location>
</feature>
<dbReference type="PANTHER" id="PTHR21229:SF2">
    <property type="entry name" value="RE59932P"/>
    <property type="match status" value="1"/>
</dbReference>
<evidence type="ECO:0000256" key="1">
    <source>
        <dbReference type="SAM" id="Phobius"/>
    </source>
</evidence>
<feature type="transmembrane region" description="Helical" evidence="1">
    <location>
        <begin position="109"/>
        <end position="134"/>
    </location>
</feature>
<feature type="transmembrane region" description="Helical" evidence="1">
    <location>
        <begin position="155"/>
        <end position="178"/>
    </location>
</feature>
<evidence type="ECO:0000313" key="3">
    <source>
        <dbReference type="Proteomes" id="UP001190700"/>
    </source>
</evidence>
<keyword evidence="3" id="KW-1185">Reference proteome</keyword>
<dbReference type="PANTHER" id="PTHR21229">
    <property type="entry name" value="LUNG SEVEN TRANSMEMBRANE RECEPTOR"/>
    <property type="match status" value="1"/>
</dbReference>
<dbReference type="InterPro" id="IPR009637">
    <property type="entry name" value="GPR107/GPR108-like"/>
</dbReference>
<dbReference type="EMBL" id="LGRX02020955">
    <property type="protein sequence ID" value="KAK3257143.1"/>
    <property type="molecule type" value="Genomic_DNA"/>
</dbReference>
<dbReference type="GO" id="GO:0016020">
    <property type="term" value="C:membrane"/>
    <property type="evidence" value="ECO:0007669"/>
    <property type="project" value="InterPro"/>
</dbReference>
<proteinExistence type="predicted"/>